<reference evidence="2" key="1">
    <citation type="submission" date="2021-10" db="EMBL/GenBank/DDBJ databases">
        <title>Melipona bicolor Genome sequencing and assembly.</title>
        <authorList>
            <person name="Araujo N.S."/>
            <person name="Arias M.C."/>
        </authorList>
    </citation>
    <scope>NUCLEOTIDE SEQUENCE</scope>
    <source>
        <strain evidence="2">USP_2M_L1-L4_2017</strain>
        <tissue evidence="2">Whole body</tissue>
    </source>
</reference>
<protein>
    <submittedName>
        <fullName evidence="2">Uncharacterized protein</fullName>
    </submittedName>
</protein>
<comment type="caution">
    <text evidence="2">The sequence shown here is derived from an EMBL/GenBank/DDBJ whole genome shotgun (WGS) entry which is preliminary data.</text>
</comment>
<evidence type="ECO:0000313" key="2">
    <source>
        <dbReference type="EMBL" id="KAK1130566.1"/>
    </source>
</evidence>
<organism evidence="2 3">
    <name type="scientific">Melipona bicolor</name>
    <dbReference type="NCBI Taxonomy" id="60889"/>
    <lineage>
        <taxon>Eukaryota</taxon>
        <taxon>Metazoa</taxon>
        <taxon>Ecdysozoa</taxon>
        <taxon>Arthropoda</taxon>
        <taxon>Hexapoda</taxon>
        <taxon>Insecta</taxon>
        <taxon>Pterygota</taxon>
        <taxon>Neoptera</taxon>
        <taxon>Endopterygota</taxon>
        <taxon>Hymenoptera</taxon>
        <taxon>Apocrita</taxon>
        <taxon>Aculeata</taxon>
        <taxon>Apoidea</taxon>
        <taxon>Anthophila</taxon>
        <taxon>Apidae</taxon>
        <taxon>Melipona</taxon>
    </lineage>
</organism>
<feature type="compositionally biased region" description="Polar residues" evidence="1">
    <location>
        <begin position="45"/>
        <end position="55"/>
    </location>
</feature>
<evidence type="ECO:0000256" key="1">
    <source>
        <dbReference type="SAM" id="MobiDB-lite"/>
    </source>
</evidence>
<dbReference type="EMBL" id="JAHYIQ010000007">
    <property type="protein sequence ID" value="KAK1130566.1"/>
    <property type="molecule type" value="Genomic_DNA"/>
</dbReference>
<proteinExistence type="predicted"/>
<feature type="region of interest" description="Disordered" evidence="1">
    <location>
        <begin position="41"/>
        <end position="69"/>
    </location>
</feature>
<dbReference type="Proteomes" id="UP001177670">
    <property type="component" value="Unassembled WGS sequence"/>
</dbReference>
<accession>A0AA40G3U2</accession>
<gene>
    <name evidence="2" type="ORF">K0M31_018692</name>
</gene>
<sequence>MRKEIDVAKKLAEKKKPPECRPGLYVGVRVAIEFNKAGFRHQDKSSVISKASQQSKGKDLASNPRKQPS</sequence>
<dbReference type="AlphaFoldDB" id="A0AA40G3U2"/>
<name>A0AA40G3U2_9HYME</name>
<keyword evidence="3" id="KW-1185">Reference proteome</keyword>
<evidence type="ECO:0000313" key="3">
    <source>
        <dbReference type="Proteomes" id="UP001177670"/>
    </source>
</evidence>